<gene>
    <name evidence="1" type="ORF">LEP1GSC058_1922</name>
</gene>
<dbReference type="AlphaFoldDB" id="S3V244"/>
<sequence length="170" mass="20128">MGIRNVILLLFSLFLFSSNVLSKGINDKNWINRHDIKEIRSIFDRIETGIKNKELTIRKKEFPYLKPYKPTLKMAFFNKKNVICKYVEEMGSDDSAIKIEYYYDNLKVLRFVFITGGAVNGTRLEHRLYFDSYGKRIWEIREIVEGSGYSFPHEWPEEEIVRNPEKAFNG</sequence>
<name>S3V244_9LEPT</name>
<accession>S3V244</accession>
<dbReference type="RefSeq" id="WP_016548556.1">
    <property type="nucleotide sequence ID" value="NZ_AKWZ02000003.1"/>
</dbReference>
<dbReference type="EMBL" id="AKWZ02000003">
    <property type="protein sequence ID" value="EPG75468.1"/>
    <property type="molecule type" value="Genomic_DNA"/>
</dbReference>
<evidence type="ECO:0000313" key="2">
    <source>
        <dbReference type="Proteomes" id="UP000014540"/>
    </source>
</evidence>
<evidence type="ECO:0000313" key="1">
    <source>
        <dbReference type="EMBL" id="EPG75468.1"/>
    </source>
</evidence>
<comment type="caution">
    <text evidence="1">The sequence shown here is derived from an EMBL/GenBank/DDBJ whole genome shotgun (WGS) entry which is preliminary data.</text>
</comment>
<dbReference type="Proteomes" id="UP000014540">
    <property type="component" value="Unassembled WGS sequence"/>
</dbReference>
<protein>
    <submittedName>
        <fullName evidence="1">Uncharacterized protein</fullName>
    </submittedName>
</protein>
<dbReference type="OrthoDB" id="329957at2"/>
<reference evidence="1" key="1">
    <citation type="submission" date="2013-04" db="EMBL/GenBank/DDBJ databases">
        <authorList>
            <person name="Harkins D.M."/>
            <person name="Durkin A.S."/>
            <person name="Selengut J.D."/>
            <person name="Sanka R."/>
            <person name="DePew J."/>
            <person name="Purushe J."/>
            <person name="Ahmed A."/>
            <person name="van der Linden H."/>
            <person name="Goris M.G.A."/>
            <person name="Hartskeerl R.A."/>
            <person name="Vinetz J.M."/>
            <person name="Sutton G.G."/>
            <person name="Nelson W.C."/>
            <person name="Fouts D.E."/>
        </authorList>
    </citation>
    <scope>NUCLEOTIDE SEQUENCE [LARGE SCALE GENOMIC DNA]</scope>
    <source>
        <strain evidence="1">BUT 6</strain>
    </source>
</reference>
<keyword evidence="2" id="KW-1185">Reference proteome</keyword>
<organism evidence="1 2">
    <name type="scientific">Leptospira fainei serovar Hurstbridge str. BUT 6</name>
    <dbReference type="NCBI Taxonomy" id="1193011"/>
    <lineage>
        <taxon>Bacteria</taxon>
        <taxon>Pseudomonadati</taxon>
        <taxon>Spirochaetota</taxon>
        <taxon>Spirochaetia</taxon>
        <taxon>Leptospirales</taxon>
        <taxon>Leptospiraceae</taxon>
        <taxon>Leptospira</taxon>
    </lineage>
</organism>
<proteinExistence type="predicted"/>